<dbReference type="SUPFAM" id="SSF53474">
    <property type="entry name" value="alpha/beta-Hydrolases"/>
    <property type="match status" value="1"/>
</dbReference>
<reference evidence="3 4" key="1">
    <citation type="journal article" date="2013" name="Proc. Natl. Acad. Sci. U.S.A.">
        <title>Fine-scale variation in meiotic recombination in Mimulus inferred from population shotgun sequencing.</title>
        <authorList>
            <person name="Hellsten U."/>
            <person name="Wright K.M."/>
            <person name="Jenkins J."/>
            <person name="Shu S."/>
            <person name="Yuan Y."/>
            <person name="Wessler S.R."/>
            <person name="Schmutz J."/>
            <person name="Willis J.H."/>
            <person name="Rokhsar D.S."/>
        </authorList>
    </citation>
    <scope>NUCLEOTIDE SEQUENCE [LARGE SCALE GENOMIC DNA]</scope>
    <source>
        <strain evidence="4">cv. DUN x IM62</strain>
    </source>
</reference>
<dbReference type="STRING" id="4155.A0A022RWI3"/>
<dbReference type="InterPro" id="IPR029058">
    <property type="entry name" value="AB_hydrolase_fold"/>
</dbReference>
<dbReference type="Pfam" id="PF01764">
    <property type="entry name" value="Lipase_3"/>
    <property type="match status" value="1"/>
</dbReference>
<accession>A0A022RWI3</accession>
<organism evidence="3 4">
    <name type="scientific">Erythranthe guttata</name>
    <name type="common">Yellow monkey flower</name>
    <name type="synonym">Mimulus guttatus</name>
    <dbReference type="NCBI Taxonomy" id="4155"/>
    <lineage>
        <taxon>Eukaryota</taxon>
        <taxon>Viridiplantae</taxon>
        <taxon>Streptophyta</taxon>
        <taxon>Embryophyta</taxon>
        <taxon>Tracheophyta</taxon>
        <taxon>Spermatophyta</taxon>
        <taxon>Magnoliopsida</taxon>
        <taxon>eudicotyledons</taxon>
        <taxon>Gunneridae</taxon>
        <taxon>Pentapetalae</taxon>
        <taxon>asterids</taxon>
        <taxon>lamiids</taxon>
        <taxon>Lamiales</taxon>
        <taxon>Phrymaceae</taxon>
        <taxon>Erythranthe</taxon>
    </lineage>
</organism>
<name>A0A022RWI3_ERYGU</name>
<dbReference type="InterPro" id="IPR044819">
    <property type="entry name" value="OBL-like"/>
</dbReference>
<evidence type="ECO:0000259" key="2">
    <source>
        <dbReference type="Pfam" id="PF01764"/>
    </source>
</evidence>
<sequence length="436" mass="49901">MDPNAHTTDKYLLLKTREAGLIDMFLVLFSGDLKNKCFIEHNNVKEEIFRRRAAFSSSMFLQKALQKHEKCLSMIGSGFETCLNVFGNRSNLATFLKNLFKGNVVVPDRTTASFVSIVGHLDNRVELDKNIKPGTTKYFANLSAMASKLAYENKEFIRHVVEKIWKGETTQAFILLDKNTDTIIVAFRGTEPFTADDWCTDLDISGFMNALGLQLDRTWPENTTNTGDKHHHHHAYNTITETLKRYFKSTSNNYRPKQFILTGHSLGGALAALFPAVLAVHDETEMLGRLDAVYTFGQPRVGDAKFGRFMKEKFEQYSVKYRRFVYSHDIVPRVPFDDSALMFKHFGPCIYINTLYEAKVLEEEPWKNYFECGEFVNKRVDAMWEVVRGIVLPHMFGPEYKEGLLLLMFRMGGLVFPGLPAHGPQDYINATRLATY</sequence>
<dbReference type="GO" id="GO:0006629">
    <property type="term" value="P:lipid metabolic process"/>
    <property type="evidence" value="ECO:0007669"/>
    <property type="project" value="InterPro"/>
</dbReference>
<dbReference type="GO" id="GO:0004806">
    <property type="term" value="F:triacylglycerol lipase activity"/>
    <property type="evidence" value="ECO:0007669"/>
    <property type="project" value="InterPro"/>
</dbReference>
<protein>
    <recommendedName>
        <fullName evidence="2">Fungal lipase-type domain-containing protein</fullName>
    </recommendedName>
</protein>
<dbReference type="EMBL" id="KI630214">
    <property type="protein sequence ID" value="EYU44404.1"/>
    <property type="molecule type" value="Genomic_DNA"/>
</dbReference>
<evidence type="ECO:0000256" key="1">
    <source>
        <dbReference type="ARBA" id="ARBA00022801"/>
    </source>
</evidence>
<proteinExistence type="predicted"/>
<dbReference type="PANTHER" id="PTHR46086:SF17">
    <property type="entry name" value="ALPHA_BETA-HYDROLASES SUPERFAMILY PROTEIN"/>
    <property type="match status" value="1"/>
</dbReference>
<keyword evidence="4" id="KW-1185">Reference proteome</keyword>
<dbReference type="Gene3D" id="3.40.50.1820">
    <property type="entry name" value="alpha/beta hydrolase"/>
    <property type="match status" value="1"/>
</dbReference>
<feature type="domain" description="Fungal lipase-type" evidence="2">
    <location>
        <begin position="184"/>
        <end position="337"/>
    </location>
</feature>
<dbReference type="AlphaFoldDB" id="A0A022RWI3"/>
<dbReference type="PANTHER" id="PTHR46086">
    <property type="entry name" value="ALPHA/BETA-HYDROLASES SUPERFAMILY PROTEIN"/>
    <property type="match status" value="1"/>
</dbReference>
<dbReference type="ESTHER" id="erygu-a0a022rwi3">
    <property type="family name" value="Triacylglycerol-lipase-OBL1-like"/>
</dbReference>
<evidence type="ECO:0000313" key="3">
    <source>
        <dbReference type="EMBL" id="EYU44404.1"/>
    </source>
</evidence>
<evidence type="ECO:0000313" key="4">
    <source>
        <dbReference type="Proteomes" id="UP000030748"/>
    </source>
</evidence>
<dbReference type="Proteomes" id="UP000030748">
    <property type="component" value="Unassembled WGS sequence"/>
</dbReference>
<dbReference type="CDD" id="cd00519">
    <property type="entry name" value="Lipase_3"/>
    <property type="match status" value="1"/>
</dbReference>
<keyword evidence="1" id="KW-0378">Hydrolase</keyword>
<dbReference type="InterPro" id="IPR002921">
    <property type="entry name" value="Fungal_lipase-type"/>
</dbReference>
<gene>
    <name evidence="3" type="ORF">MIMGU_mgv1a024416mg</name>
</gene>